<dbReference type="RefSeq" id="WP_163703276.1">
    <property type="nucleotide sequence ID" value="NZ_QXHD01000004.1"/>
</dbReference>
<dbReference type="InterPro" id="IPR002586">
    <property type="entry name" value="CobQ/CobB/MinD/ParA_Nub-bd_dom"/>
</dbReference>
<sequence length="198" mass="21991">MIITVAGYKGGIGKTTTAVHLAAFFQSKASTLFIDADENRSALSWAKHNKLSFEVTTDNFAPKLIMARRPEHIVIDTKARPSPEDLEEISQNCDLLILPSTTRPMDLEVLVQTVQAIKKMETPFRVLLTMVPPNATKIVAELKELLANSNIPMFSTAIQKYAFVEQLPLEGTLASEAKDGNAQKIWYQYTRVGQEILA</sequence>
<gene>
    <name evidence="2" type="ORF">DXZ20_36395</name>
</gene>
<reference evidence="2 3" key="1">
    <citation type="journal article" date="2020" name="Microb. Ecol.">
        <title>Ecogenomics of the Marine Benthic Filamentous Cyanobacterium Adonisia.</title>
        <authorList>
            <person name="Walter J.M."/>
            <person name="Coutinho F.H."/>
            <person name="Leomil L."/>
            <person name="Hargreaves P.I."/>
            <person name="Campeao M.E."/>
            <person name="Vieira V.V."/>
            <person name="Silva B.S."/>
            <person name="Fistarol G.O."/>
            <person name="Salomon P.S."/>
            <person name="Sawabe T."/>
            <person name="Mino S."/>
            <person name="Hosokawa M."/>
            <person name="Miyashita H."/>
            <person name="Maruyama F."/>
            <person name="van Verk M.C."/>
            <person name="Dutilh B.E."/>
            <person name="Thompson C.C."/>
            <person name="Thompson F.L."/>
        </authorList>
    </citation>
    <scope>NUCLEOTIDE SEQUENCE [LARGE SCALE GENOMIC DNA]</scope>
    <source>
        <strain evidence="2 3">CCMR0081</strain>
    </source>
</reference>
<dbReference type="InterPro" id="IPR050678">
    <property type="entry name" value="DNA_Partitioning_ATPase"/>
</dbReference>
<evidence type="ECO:0000313" key="3">
    <source>
        <dbReference type="Proteomes" id="UP000481033"/>
    </source>
</evidence>
<keyword evidence="3" id="KW-1185">Reference proteome</keyword>
<comment type="caution">
    <text evidence="2">The sequence shown here is derived from an EMBL/GenBank/DDBJ whole genome shotgun (WGS) entry which is preliminary data.</text>
</comment>
<dbReference type="SUPFAM" id="SSF52540">
    <property type="entry name" value="P-loop containing nucleoside triphosphate hydrolases"/>
    <property type="match status" value="1"/>
</dbReference>
<dbReference type="EMBL" id="QXHD01000004">
    <property type="protein sequence ID" value="NEZ61023.1"/>
    <property type="molecule type" value="Genomic_DNA"/>
</dbReference>
<accession>A0A6M0RYQ0</accession>
<proteinExistence type="predicted"/>
<evidence type="ECO:0000259" key="1">
    <source>
        <dbReference type="Pfam" id="PF01656"/>
    </source>
</evidence>
<name>A0A6M0RYQ0_9CYAN</name>
<protein>
    <submittedName>
        <fullName evidence="2">ParA family protein</fullName>
    </submittedName>
</protein>
<dbReference type="Proteomes" id="UP000481033">
    <property type="component" value="Unassembled WGS sequence"/>
</dbReference>
<dbReference type="InterPro" id="IPR027417">
    <property type="entry name" value="P-loop_NTPase"/>
</dbReference>
<dbReference type="Gene3D" id="3.40.50.300">
    <property type="entry name" value="P-loop containing nucleotide triphosphate hydrolases"/>
    <property type="match status" value="1"/>
</dbReference>
<dbReference type="AlphaFoldDB" id="A0A6M0RYQ0"/>
<feature type="domain" description="CobQ/CobB/MinD/ParA nucleotide binding" evidence="1">
    <location>
        <begin position="3"/>
        <end position="161"/>
    </location>
</feature>
<dbReference type="CDD" id="cd02042">
    <property type="entry name" value="ParAB_family"/>
    <property type="match status" value="1"/>
</dbReference>
<organism evidence="2 3">
    <name type="scientific">Adonisia turfae CCMR0081</name>
    <dbReference type="NCBI Taxonomy" id="2292702"/>
    <lineage>
        <taxon>Bacteria</taxon>
        <taxon>Bacillati</taxon>
        <taxon>Cyanobacteriota</taxon>
        <taxon>Adonisia</taxon>
        <taxon>Adonisia turfae</taxon>
    </lineage>
</organism>
<dbReference type="PANTHER" id="PTHR13696">
    <property type="entry name" value="P-LOOP CONTAINING NUCLEOSIDE TRIPHOSPHATE HYDROLASE"/>
    <property type="match status" value="1"/>
</dbReference>
<dbReference type="PANTHER" id="PTHR13696:SF96">
    <property type="entry name" value="COBQ_COBB_MIND_PARA NUCLEOTIDE BINDING DOMAIN-CONTAINING PROTEIN"/>
    <property type="match status" value="1"/>
</dbReference>
<evidence type="ECO:0000313" key="2">
    <source>
        <dbReference type="EMBL" id="NEZ61023.1"/>
    </source>
</evidence>
<dbReference type="Pfam" id="PF01656">
    <property type="entry name" value="CbiA"/>
    <property type="match status" value="1"/>
</dbReference>